<dbReference type="SUPFAM" id="SSF100950">
    <property type="entry name" value="NagB/RpiA/CoA transferase-like"/>
    <property type="match status" value="1"/>
</dbReference>
<evidence type="ECO:0000259" key="1">
    <source>
        <dbReference type="Pfam" id="PF01182"/>
    </source>
</evidence>
<dbReference type="GO" id="GO:0005737">
    <property type="term" value="C:cytoplasm"/>
    <property type="evidence" value="ECO:0007669"/>
    <property type="project" value="TreeGrafter"/>
</dbReference>
<dbReference type="PANTHER" id="PTHR11280">
    <property type="entry name" value="GLUCOSAMINE-6-PHOSPHATE ISOMERASE"/>
    <property type="match status" value="1"/>
</dbReference>
<dbReference type="Pfam" id="PF01182">
    <property type="entry name" value="Glucosamine_iso"/>
    <property type="match status" value="1"/>
</dbReference>
<dbReference type="EMBL" id="VDDA01000054">
    <property type="protein sequence ID" value="TNC05962.1"/>
    <property type="molecule type" value="Genomic_DNA"/>
</dbReference>
<proteinExistence type="predicted"/>
<dbReference type="GO" id="GO:0019262">
    <property type="term" value="P:N-acetylneuraminate catabolic process"/>
    <property type="evidence" value="ECO:0007669"/>
    <property type="project" value="TreeGrafter"/>
</dbReference>
<dbReference type="Proteomes" id="UP000305267">
    <property type="component" value="Unassembled WGS sequence"/>
</dbReference>
<keyword evidence="3" id="KW-1185">Reference proteome</keyword>
<dbReference type="OrthoDB" id="9791139at2"/>
<gene>
    <name evidence="2" type="ORF">FF100_35085</name>
</gene>
<dbReference type="CDD" id="cd01399">
    <property type="entry name" value="GlcN6P_deaminase"/>
    <property type="match status" value="1"/>
</dbReference>
<sequence length="236" mass="25136">MGAAAAAEVAEDLRARLARQPSVRMVFAAAPSQTEVLAALQQERGIEWARVTAFHMDEYTGLPADHPARFGRWLQRHLFDALPLGMVHLITPEPDPEAAASAYTALLAAAPIDLVLLGIGVNGHIAFNDPPVADLADPLDVKMVELDPVCRQQQVDDGCFSGLDVVPRRAITLTVPRLLRADKLVCVVPGSVKRAALRAMLHDPIGEACPATALRTHPRVTVHCDADAAGTLGASC</sequence>
<dbReference type="Gene3D" id="3.40.50.1360">
    <property type="match status" value="1"/>
</dbReference>
<dbReference type="GO" id="GO:0006046">
    <property type="term" value="P:N-acetylglucosamine catabolic process"/>
    <property type="evidence" value="ECO:0007669"/>
    <property type="project" value="TreeGrafter"/>
</dbReference>
<dbReference type="GO" id="GO:0004342">
    <property type="term" value="F:glucosamine-6-phosphate deaminase activity"/>
    <property type="evidence" value="ECO:0007669"/>
    <property type="project" value="InterPro"/>
</dbReference>
<accession>A0A5C4L5K0</accession>
<dbReference type="InterPro" id="IPR037171">
    <property type="entry name" value="NagB/RpiA_transferase-like"/>
</dbReference>
<dbReference type="GO" id="GO:0006043">
    <property type="term" value="P:glucosamine catabolic process"/>
    <property type="evidence" value="ECO:0007669"/>
    <property type="project" value="TreeGrafter"/>
</dbReference>
<dbReference type="GO" id="GO:0005975">
    <property type="term" value="P:carbohydrate metabolic process"/>
    <property type="evidence" value="ECO:0007669"/>
    <property type="project" value="InterPro"/>
</dbReference>
<dbReference type="PANTHER" id="PTHR11280:SF6">
    <property type="entry name" value="GLUCOSAMINE-6-PHOSPHATE ISOMERASE NAGB"/>
    <property type="match status" value="1"/>
</dbReference>
<comment type="caution">
    <text evidence="2">The sequence shown here is derived from an EMBL/GenBank/DDBJ whole genome shotgun (WGS) entry which is preliminary data.</text>
</comment>
<name>A0A5C4L5K0_9HYPH</name>
<evidence type="ECO:0000313" key="3">
    <source>
        <dbReference type="Proteomes" id="UP000305267"/>
    </source>
</evidence>
<protein>
    <submittedName>
        <fullName evidence="2">Glucosamine-6-phosphate deaminase</fullName>
    </submittedName>
</protein>
<organism evidence="2 3">
    <name type="scientific">Methylobacterium terricola</name>
    <dbReference type="NCBI Taxonomy" id="2583531"/>
    <lineage>
        <taxon>Bacteria</taxon>
        <taxon>Pseudomonadati</taxon>
        <taxon>Pseudomonadota</taxon>
        <taxon>Alphaproteobacteria</taxon>
        <taxon>Hyphomicrobiales</taxon>
        <taxon>Methylobacteriaceae</taxon>
        <taxon>Methylobacterium</taxon>
    </lineage>
</organism>
<dbReference type="InterPro" id="IPR004547">
    <property type="entry name" value="Glucosamine6P_isomerase"/>
</dbReference>
<dbReference type="GO" id="GO:0042802">
    <property type="term" value="F:identical protein binding"/>
    <property type="evidence" value="ECO:0007669"/>
    <property type="project" value="TreeGrafter"/>
</dbReference>
<dbReference type="AlphaFoldDB" id="A0A5C4L5K0"/>
<feature type="domain" description="Glucosamine/galactosamine-6-phosphate isomerase" evidence="1">
    <location>
        <begin position="3"/>
        <end position="217"/>
    </location>
</feature>
<dbReference type="InterPro" id="IPR006148">
    <property type="entry name" value="Glc/Gal-6P_isomerase"/>
</dbReference>
<evidence type="ECO:0000313" key="2">
    <source>
        <dbReference type="EMBL" id="TNC05962.1"/>
    </source>
</evidence>
<reference evidence="2 3" key="1">
    <citation type="submission" date="2019-06" db="EMBL/GenBank/DDBJ databases">
        <title>Genome of Methylobacterium sp. 17Sr1-39.</title>
        <authorList>
            <person name="Seo T."/>
        </authorList>
    </citation>
    <scope>NUCLEOTIDE SEQUENCE [LARGE SCALE GENOMIC DNA]</scope>
    <source>
        <strain evidence="2 3">17Sr1-39</strain>
    </source>
</reference>